<feature type="transmembrane region" description="Helical" evidence="1">
    <location>
        <begin position="109"/>
        <end position="129"/>
    </location>
</feature>
<feature type="transmembrane region" description="Helical" evidence="1">
    <location>
        <begin position="160"/>
        <end position="178"/>
    </location>
</feature>
<evidence type="ECO:0000313" key="3">
    <source>
        <dbReference type="Proteomes" id="UP000219329"/>
    </source>
</evidence>
<keyword evidence="1" id="KW-0812">Transmembrane</keyword>
<feature type="transmembrane region" description="Helical" evidence="1">
    <location>
        <begin position="36"/>
        <end position="57"/>
    </location>
</feature>
<gene>
    <name evidence="2" type="ORF">CNF02_12510</name>
</gene>
<protein>
    <submittedName>
        <fullName evidence="2">Uncharacterized protein</fullName>
    </submittedName>
</protein>
<feature type="transmembrane region" description="Helical" evidence="1">
    <location>
        <begin position="6"/>
        <end position="24"/>
    </location>
</feature>
<reference evidence="2 3" key="1">
    <citation type="submission" date="2017-08" db="EMBL/GenBank/DDBJ databases">
        <title>Fine stratification of microbial communities through a metagenomic profile of the photic zone.</title>
        <authorList>
            <person name="Haro-Moreno J.M."/>
            <person name="Lopez-Perez M."/>
            <person name="De La Torre J."/>
            <person name="Picazo A."/>
            <person name="Camacho A."/>
            <person name="Rodriguez-Valera F."/>
        </authorList>
    </citation>
    <scope>NUCLEOTIDE SEQUENCE [LARGE SCALE GENOMIC DNA]</scope>
    <source>
        <strain evidence="2">MED-G28</strain>
    </source>
</reference>
<dbReference type="AlphaFoldDB" id="A0A2A5W724"/>
<feature type="transmembrane region" description="Helical" evidence="1">
    <location>
        <begin position="69"/>
        <end position="88"/>
    </location>
</feature>
<comment type="caution">
    <text evidence="2">The sequence shown here is derived from an EMBL/GenBank/DDBJ whole genome shotgun (WGS) entry which is preliminary data.</text>
</comment>
<keyword evidence="1" id="KW-0472">Membrane</keyword>
<keyword evidence="1" id="KW-1133">Transmembrane helix</keyword>
<accession>A0A2A5W724</accession>
<organism evidence="2 3">
    <name type="scientific">OM182 bacterium MED-G28</name>
    <dbReference type="NCBI Taxonomy" id="1986256"/>
    <lineage>
        <taxon>Bacteria</taxon>
        <taxon>Pseudomonadati</taxon>
        <taxon>Pseudomonadota</taxon>
        <taxon>Gammaproteobacteria</taxon>
        <taxon>OMG group</taxon>
        <taxon>OM182 clade</taxon>
    </lineage>
</organism>
<sequence length="179" mass="20580">MTQHEYIFIVISITLGLAITRTLQNWAMITRAYSRVIFHWSSAIWTFSIMLYVLQLWWIGWELRVIEEWAFLDFIVLVFGSSCIYGAAEMALPAPKEGVMNMLKESQHLGRLSALSMLLYYLVGPYVNIVMYNNAILPSIVVPSLGVLLMALVIMFPVRFNLWSILFVLYSLSVLFLTV</sequence>
<evidence type="ECO:0000313" key="2">
    <source>
        <dbReference type="EMBL" id="PDH32270.1"/>
    </source>
</evidence>
<feature type="transmembrane region" description="Helical" evidence="1">
    <location>
        <begin position="135"/>
        <end position="153"/>
    </location>
</feature>
<name>A0A2A5W724_9GAMM</name>
<dbReference type="EMBL" id="NTJZ01000019">
    <property type="protein sequence ID" value="PDH32270.1"/>
    <property type="molecule type" value="Genomic_DNA"/>
</dbReference>
<proteinExistence type="predicted"/>
<evidence type="ECO:0000256" key="1">
    <source>
        <dbReference type="SAM" id="Phobius"/>
    </source>
</evidence>
<dbReference type="Proteomes" id="UP000219329">
    <property type="component" value="Unassembled WGS sequence"/>
</dbReference>